<keyword evidence="3" id="KW-1185">Reference proteome</keyword>
<dbReference type="OrthoDB" id="7097919at2"/>
<keyword evidence="1" id="KW-0732">Signal</keyword>
<sequence>MKKIINMIALVVVLGSGQLVAQENQTSFTSAGYNYRPIAVQSALSADANVNVVANGIYAGRQVRELQSNKVGSISGVIVVKHDGTVTKAALDLPSGAKTTSVGGRFWLIEYPKTIELQQVSIDLMGVAGVERAEMEVLMQRKMAM</sequence>
<protein>
    <submittedName>
        <fullName evidence="2">Uncharacterized protein</fullName>
    </submittedName>
</protein>
<feature type="signal peptide" evidence="1">
    <location>
        <begin position="1"/>
        <end position="21"/>
    </location>
</feature>
<organism evidence="2 3">
    <name type="scientific">Pelagibaculum spongiae</name>
    <dbReference type="NCBI Taxonomy" id="2080658"/>
    <lineage>
        <taxon>Bacteria</taxon>
        <taxon>Pseudomonadati</taxon>
        <taxon>Pseudomonadota</taxon>
        <taxon>Gammaproteobacteria</taxon>
        <taxon>Oceanospirillales</taxon>
        <taxon>Pelagibaculum</taxon>
    </lineage>
</organism>
<reference evidence="2 3" key="1">
    <citation type="submission" date="2018-04" db="EMBL/GenBank/DDBJ databases">
        <title>Thalassorhabdus spongiae gen. nov., sp. nov., isolated from a marine sponge in South-West Iceland.</title>
        <authorList>
            <person name="Knobloch S."/>
            <person name="Daussin A."/>
            <person name="Johannsson R."/>
            <person name="Marteinsson V.T."/>
        </authorList>
    </citation>
    <scope>NUCLEOTIDE SEQUENCE [LARGE SCALE GENOMIC DNA]</scope>
    <source>
        <strain evidence="2 3">Hp12</strain>
    </source>
</reference>
<evidence type="ECO:0000313" key="3">
    <source>
        <dbReference type="Proteomes" id="UP000244906"/>
    </source>
</evidence>
<feature type="chain" id="PRO_5016161708" evidence="1">
    <location>
        <begin position="22"/>
        <end position="145"/>
    </location>
</feature>
<evidence type="ECO:0000313" key="2">
    <source>
        <dbReference type="EMBL" id="PVZ63415.1"/>
    </source>
</evidence>
<dbReference type="RefSeq" id="WP_116689110.1">
    <property type="nucleotide sequence ID" value="NZ_CAWNYD010000016.1"/>
</dbReference>
<name>A0A2V1GUQ7_9GAMM</name>
<dbReference type="AlphaFoldDB" id="A0A2V1GUQ7"/>
<accession>A0A2V1GUQ7</accession>
<dbReference type="Proteomes" id="UP000244906">
    <property type="component" value="Unassembled WGS sequence"/>
</dbReference>
<dbReference type="EMBL" id="QDDL01000016">
    <property type="protein sequence ID" value="PVZ63415.1"/>
    <property type="molecule type" value="Genomic_DNA"/>
</dbReference>
<comment type="caution">
    <text evidence="2">The sequence shown here is derived from an EMBL/GenBank/DDBJ whole genome shotgun (WGS) entry which is preliminary data.</text>
</comment>
<gene>
    <name evidence="2" type="ORF">DC094_21130</name>
</gene>
<evidence type="ECO:0000256" key="1">
    <source>
        <dbReference type="SAM" id="SignalP"/>
    </source>
</evidence>
<proteinExistence type="predicted"/>